<accession>A0A1E4RB87</accession>
<dbReference type="Proteomes" id="UP000094784">
    <property type="component" value="Unassembled WGS sequence"/>
</dbReference>
<protein>
    <submittedName>
        <fullName evidence="2">Uncharacterized protein</fullName>
    </submittedName>
</protein>
<evidence type="ECO:0000256" key="1">
    <source>
        <dbReference type="SAM" id="Phobius"/>
    </source>
</evidence>
<gene>
    <name evidence="2" type="ORF">BG258_11975</name>
</gene>
<dbReference type="OrthoDB" id="2428268at2"/>
<keyword evidence="1" id="KW-0472">Membrane</keyword>
<dbReference type="RefSeq" id="WP_069483362.1">
    <property type="nucleotide sequence ID" value="NZ_JBGOGZ010000002.1"/>
</dbReference>
<comment type="caution">
    <text evidence="2">The sequence shown here is derived from an EMBL/GenBank/DDBJ whole genome shotgun (WGS) entry which is preliminary data.</text>
</comment>
<sequence length="97" mass="11037">MSVFLELIRIIFICIVFGFLIWGVVKSIYSTLQINIGNDNGWLPGIAVYIILFVLYRNKLQFSGFYEGPNQKKLSKKLTLTLISSSILLLIIPTIIK</sequence>
<evidence type="ECO:0000313" key="3">
    <source>
        <dbReference type="Proteomes" id="UP000094784"/>
    </source>
</evidence>
<feature type="transmembrane region" description="Helical" evidence="1">
    <location>
        <begin position="78"/>
        <end position="96"/>
    </location>
</feature>
<feature type="transmembrane region" description="Helical" evidence="1">
    <location>
        <begin position="7"/>
        <end position="29"/>
    </location>
</feature>
<dbReference type="EMBL" id="MECQ01000001">
    <property type="protein sequence ID" value="ODV57737.1"/>
    <property type="molecule type" value="Genomic_DNA"/>
</dbReference>
<reference evidence="2 3" key="1">
    <citation type="submission" date="2016-09" db="EMBL/GenBank/DDBJ databases">
        <title>Draft genome sequence of the soil isolate, Lysinibacillus fusiformis M5, a potential hypoxanthine producer.</title>
        <authorList>
            <person name="Gallegos-Monterrosa R."/>
            <person name="Maroti G."/>
            <person name="Balint B."/>
            <person name="Kovacs A.T."/>
        </authorList>
    </citation>
    <scope>NUCLEOTIDE SEQUENCE [LARGE SCALE GENOMIC DNA]</scope>
    <source>
        <strain evidence="2 3">M5</strain>
    </source>
</reference>
<evidence type="ECO:0000313" key="2">
    <source>
        <dbReference type="EMBL" id="ODV57737.1"/>
    </source>
</evidence>
<keyword evidence="1" id="KW-0812">Transmembrane</keyword>
<keyword evidence="1" id="KW-1133">Transmembrane helix</keyword>
<name>A0A1E4RB87_9BACI</name>
<feature type="transmembrane region" description="Helical" evidence="1">
    <location>
        <begin position="41"/>
        <end position="57"/>
    </location>
</feature>
<proteinExistence type="predicted"/>
<organism evidence="2 3">
    <name type="scientific">Lysinibacillus fusiformis</name>
    <dbReference type="NCBI Taxonomy" id="28031"/>
    <lineage>
        <taxon>Bacteria</taxon>
        <taxon>Bacillati</taxon>
        <taxon>Bacillota</taxon>
        <taxon>Bacilli</taxon>
        <taxon>Bacillales</taxon>
        <taxon>Bacillaceae</taxon>
        <taxon>Lysinibacillus</taxon>
    </lineage>
</organism>
<dbReference type="AlphaFoldDB" id="A0A1E4RB87"/>